<evidence type="ECO:0000313" key="7">
    <source>
        <dbReference type="Proteomes" id="UP000295293"/>
    </source>
</evidence>
<dbReference type="NCBIfam" id="TIGR02937">
    <property type="entry name" value="sigma70-ECF"/>
    <property type="match status" value="1"/>
</dbReference>
<sequence length="195" mass="21654">MNDNTTATDITALLAQWRDGDATARENLAEAVYPVLHDIAHARLRASRNHLTLSATELANETYARLSQHNAIEYRDRGHFFAAAARATRHFVIDYVRSRDSDKRGGGLRFVGLDQAGEEAGDDRIDLQVDWLAVHAALDALERIDAACAQVVELKFFSGMTTDEIAAASGISRASVVRHWRFAKVWLADRLRPLA</sequence>
<dbReference type="RefSeq" id="WP_133818963.1">
    <property type="nucleotide sequence ID" value="NZ_SNZH01000007.1"/>
</dbReference>
<dbReference type="SUPFAM" id="SSF88659">
    <property type="entry name" value="Sigma3 and sigma4 domains of RNA polymerase sigma factors"/>
    <property type="match status" value="1"/>
</dbReference>
<dbReference type="Gene3D" id="1.10.1740.10">
    <property type="match status" value="1"/>
</dbReference>
<organism evidence="6 7">
    <name type="scientific">Tahibacter aquaticus</name>
    <dbReference type="NCBI Taxonomy" id="520092"/>
    <lineage>
        <taxon>Bacteria</taxon>
        <taxon>Pseudomonadati</taxon>
        <taxon>Pseudomonadota</taxon>
        <taxon>Gammaproteobacteria</taxon>
        <taxon>Lysobacterales</taxon>
        <taxon>Rhodanobacteraceae</taxon>
        <taxon>Tahibacter</taxon>
    </lineage>
</organism>
<comment type="caution">
    <text evidence="6">The sequence shown here is derived from an EMBL/GenBank/DDBJ whole genome shotgun (WGS) entry which is preliminary data.</text>
</comment>
<evidence type="ECO:0000259" key="5">
    <source>
        <dbReference type="Pfam" id="PF07638"/>
    </source>
</evidence>
<dbReference type="EMBL" id="SNZH01000007">
    <property type="protein sequence ID" value="TDR43042.1"/>
    <property type="molecule type" value="Genomic_DNA"/>
</dbReference>
<evidence type="ECO:0000256" key="1">
    <source>
        <dbReference type="ARBA" id="ARBA00010641"/>
    </source>
</evidence>
<evidence type="ECO:0000313" key="6">
    <source>
        <dbReference type="EMBL" id="TDR43042.1"/>
    </source>
</evidence>
<dbReference type="SUPFAM" id="SSF88946">
    <property type="entry name" value="Sigma2 domain of RNA polymerase sigma factors"/>
    <property type="match status" value="1"/>
</dbReference>
<comment type="similarity">
    <text evidence="1">Belongs to the sigma-70 factor family. ECF subfamily.</text>
</comment>
<dbReference type="PANTHER" id="PTHR43133:SF39">
    <property type="entry name" value="SIMILAR TO RNA POLYMERASE SIGMA-E FACTOR"/>
    <property type="match status" value="1"/>
</dbReference>
<reference evidence="6 7" key="1">
    <citation type="submission" date="2019-03" db="EMBL/GenBank/DDBJ databases">
        <title>Genomic Encyclopedia of Type Strains, Phase IV (KMG-IV): sequencing the most valuable type-strain genomes for metagenomic binning, comparative biology and taxonomic classification.</title>
        <authorList>
            <person name="Goeker M."/>
        </authorList>
    </citation>
    <scope>NUCLEOTIDE SEQUENCE [LARGE SCALE GENOMIC DNA]</scope>
    <source>
        <strain evidence="6 7">DSM 21667</strain>
    </source>
</reference>
<dbReference type="AlphaFoldDB" id="A0A4R6YWM7"/>
<keyword evidence="4" id="KW-0804">Transcription</keyword>
<name>A0A4R6YWM7_9GAMM</name>
<dbReference type="GO" id="GO:0016987">
    <property type="term" value="F:sigma factor activity"/>
    <property type="evidence" value="ECO:0007669"/>
    <property type="project" value="UniProtKB-KW"/>
</dbReference>
<keyword evidence="2" id="KW-0805">Transcription regulation</keyword>
<proteinExistence type="inferred from homology"/>
<evidence type="ECO:0000256" key="3">
    <source>
        <dbReference type="ARBA" id="ARBA00023082"/>
    </source>
</evidence>
<dbReference type="InterPro" id="IPR014284">
    <property type="entry name" value="RNA_pol_sigma-70_dom"/>
</dbReference>
<dbReference type="InterPro" id="IPR013325">
    <property type="entry name" value="RNA_pol_sigma_r2"/>
</dbReference>
<dbReference type="OrthoDB" id="128473at2"/>
<dbReference type="NCBIfam" id="TIGR02999">
    <property type="entry name" value="Sig-70_X6"/>
    <property type="match status" value="1"/>
</dbReference>
<evidence type="ECO:0000256" key="2">
    <source>
        <dbReference type="ARBA" id="ARBA00023015"/>
    </source>
</evidence>
<feature type="domain" description="RNA polymerase sigma-70 ECF-like HTH" evidence="5">
    <location>
        <begin position="8"/>
        <end position="192"/>
    </location>
</feature>
<dbReference type="InterPro" id="IPR036388">
    <property type="entry name" value="WH-like_DNA-bd_sf"/>
</dbReference>
<keyword evidence="3" id="KW-0731">Sigma factor</keyword>
<dbReference type="InterPro" id="IPR013324">
    <property type="entry name" value="RNA_pol_sigma_r3/r4-like"/>
</dbReference>
<dbReference type="InterPro" id="IPR039425">
    <property type="entry name" value="RNA_pol_sigma-70-like"/>
</dbReference>
<gene>
    <name evidence="6" type="ORF">DFR29_10747</name>
</gene>
<dbReference type="Gene3D" id="1.10.10.10">
    <property type="entry name" value="Winged helix-like DNA-binding domain superfamily/Winged helix DNA-binding domain"/>
    <property type="match status" value="1"/>
</dbReference>
<dbReference type="GO" id="GO:0006352">
    <property type="term" value="P:DNA-templated transcription initiation"/>
    <property type="evidence" value="ECO:0007669"/>
    <property type="project" value="InterPro"/>
</dbReference>
<dbReference type="InterPro" id="IPR053812">
    <property type="entry name" value="HTH_Sigma70_ECF-like"/>
</dbReference>
<dbReference type="Proteomes" id="UP000295293">
    <property type="component" value="Unassembled WGS sequence"/>
</dbReference>
<accession>A0A4R6YWM7</accession>
<dbReference type="InterPro" id="IPR011517">
    <property type="entry name" value="RNA_pol_sigma70_ECF-like"/>
</dbReference>
<evidence type="ECO:0000256" key="4">
    <source>
        <dbReference type="ARBA" id="ARBA00023163"/>
    </source>
</evidence>
<dbReference type="Pfam" id="PF07638">
    <property type="entry name" value="Sigma70_ECF"/>
    <property type="match status" value="1"/>
</dbReference>
<dbReference type="PANTHER" id="PTHR43133">
    <property type="entry name" value="RNA POLYMERASE ECF-TYPE SIGMA FACTO"/>
    <property type="match status" value="1"/>
</dbReference>
<protein>
    <submittedName>
        <fullName evidence="6">RNA polymerase sigma factor (TIGR02999 family)</fullName>
    </submittedName>
</protein>
<keyword evidence="7" id="KW-1185">Reference proteome</keyword>